<dbReference type="EMBL" id="JAURTK010000012">
    <property type="protein sequence ID" value="MDP9650747.1"/>
    <property type="molecule type" value="Genomic_DNA"/>
</dbReference>
<gene>
    <name evidence="1" type="ORF">J2793_006221</name>
</gene>
<accession>A0AB73IRU2</accession>
<dbReference type="RefSeq" id="WP_392395553.1">
    <property type="nucleotide sequence ID" value="NZ_JAURTK010000012.1"/>
</dbReference>
<dbReference type="GO" id="GO:0003677">
    <property type="term" value="F:DNA binding"/>
    <property type="evidence" value="ECO:0007669"/>
    <property type="project" value="InterPro"/>
</dbReference>
<sequence>MTMASTRRSIPRKFANDAEVIDVGASPISYDAPRLVRRTVVDFGSLGLPVDVARALAEAFWCHVGAMTRRYFSTHWHHIKVFARFVRESAGVTGLPDIHGGMLLRYIEWLNTQRRPDGLPWTKGTRAGTYVTLRKMLQWIERYKPGVIARIEYPYNPFPWRDHDAQPSTKMRATDLRVLLRACEADIARTRADREAAAAQRIADAGEPGTLGWLLDYIDRCGVLPHTHELKRAGQYAFRSALYRLGGRRQVEPYLYPRAESLLPYYLAIMVHAAGNPDPIVELGRNCLQSLPLLNDRQALVWFKPRANSTQRLTFDSADPFGPPALVKEILSWNERLRPLAPVCMRDRLLLYQGHYGVMALTSDAVKKMIKPFCERHSLPIFTLVSIRPGVLASFYRVSGDLRHVKAVANHAHLSTTVRYVQTPEVEAQHRVRIAALQQAFIGHIEQVRSNGASERVPSKPACNRSSVPTGEVVSMFGFNCKDPFAGVAAGTRPGKLCTNFMGCFTCPNAITTPDPSTLARLIQARDHIRAASALLHPARWQSVYAPQLQILEEDILPRFSAAELAAAHSVVTQLPPLPDLR</sequence>
<comment type="caution">
    <text evidence="1">The sequence shown here is derived from an EMBL/GenBank/DDBJ whole genome shotgun (WGS) entry which is preliminary data.</text>
</comment>
<evidence type="ECO:0000313" key="2">
    <source>
        <dbReference type="Proteomes" id="UP001229486"/>
    </source>
</evidence>
<dbReference type="AlphaFoldDB" id="A0AB73IRU2"/>
<protein>
    <recommendedName>
        <fullName evidence="3">Site-specific integrase</fullName>
    </recommendedName>
</protein>
<dbReference type="SUPFAM" id="SSF56349">
    <property type="entry name" value="DNA breaking-rejoining enzymes"/>
    <property type="match status" value="1"/>
</dbReference>
<proteinExistence type="predicted"/>
<dbReference type="InterPro" id="IPR011010">
    <property type="entry name" value="DNA_brk_join_enz"/>
</dbReference>
<organism evidence="1 2">
    <name type="scientific">Paraburkholderia caledonica</name>
    <dbReference type="NCBI Taxonomy" id="134536"/>
    <lineage>
        <taxon>Bacteria</taxon>
        <taxon>Pseudomonadati</taxon>
        <taxon>Pseudomonadota</taxon>
        <taxon>Betaproteobacteria</taxon>
        <taxon>Burkholderiales</taxon>
        <taxon>Burkholderiaceae</taxon>
        <taxon>Paraburkholderia</taxon>
    </lineage>
</organism>
<reference evidence="1" key="1">
    <citation type="submission" date="2023-07" db="EMBL/GenBank/DDBJ databases">
        <title>Sorghum-associated microbial communities from plants grown in Nebraska, USA.</title>
        <authorList>
            <person name="Schachtman D."/>
        </authorList>
    </citation>
    <scope>NUCLEOTIDE SEQUENCE</scope>
    <source>
        <strain evidence="1">DS1061</strain>
    </source>
</reference>
<name>A0AB73IRU2_9BURK</name>
<evidence type="ECO:0000313" key="1">
    <source>
        <dbReference type="EMBL" id="MDP9650747.1"/>
    </source>
</evidence>
<evidence type="ECO:0008006" key="3">
    <source>
        <dbReference type="Google" id="ProtNLM"/>
    </source>
</evidence>
<dbReference type="Proteomes" id="UP001229486">
    <property type="component" value="Unassembled WGS sequence"/>
</dbReference>